<reference evidence="1" key="1">
    <citation type="submission" date="2023-11" db="EMBL/GenBank/DDBJ databases">
        <title>Gracilibacillus pellucida a moderately halophilic bacterium isolated from saline soil in Xinjiang province.</title>
        <authorList>
            <person name="Zhang Z."/>
            <person name="Tan F."/>
            <person name="Wang Y."/>
            <person name="Xia M."/>
        </authorList>
    </citation>
    <scope>NUCLEOTIDE SEQUENCE</scope>
    <source>
        <strain evidence="1">S3-1-1</strain>
    </source>
</reference>
<evidence type="ECO:0000313" key="1">
    <source>
        <dbReference type="EMBL" id="MDX8046205.1"/>
    </source>
</evidence>
<dbReference type="EMBL" id="JAWZSR010000004">
    <property type="protein sequence ID" value="MDX8046205.1"/>
    <property type="molecule type" value="Genomic_DNA"/>
</dbReference>
<organism evidence="1 2">
    <name type="scientific">Gracilibacillus pellucidus</name>
    <dbReference type="NCBI Taxonomy" id="3095368"/>
    <lineage>
        <taxon>Bacteria</taxon>
        <taxon>Bacillati</taxon>
        <taxon>Bacillota</taxon>
        <taxon>Bacilli</taxon>
        <taxon>Bacillales</taxon>
        <taxon>Bacillaceae</taxon>
        <taxon>Gracilibacillus</taxon>
    </lineage>
</organism>
<proteinExistence type="predicted"/>
<keyword evidence="2" id="KW-1185">Reference proteome</keyword>
<sequence>MNKREKGWANIAEIAGEQGIVAMEGVQAVSPRLANLALEFGYGDIYDNDALDRKQRTLITLSSLITQGQFGHTLTFHFKAALRSGLTKEEILELITHCSGYVGFPKAMNALTVFDQTYKEWIEEQEYVK</sequence>
<name>A0ACC6M5L6_9BACI</name>
<protein>
    <submittedName>
        <fullName evidence="1">Carboxymuconolactone decarboxylase family protein</fullName>
    </submittedName>
</protein>
<accession>A0ACC6M5L6</accession>
<dbReference type="Proteomes" id="UP001277972">
    <property type="component" value="Unassembled WGS sequence"/>
</dbReference>
<evidence type="ECO:0000313" key="2">
    <source>
        <dbReference type="Proteomes" id="UP001277972"/>
    </source>
</evidence>
<comment type="caution">
    <text evidence="1">The sequence shown here is derived from an EMBL/GenBank/DDBJ whole genome shotgun (WGS) entry which is preliminary data.</text>
</comment>
<gene>
    <name evidence="1" type="ORF">SH601_09400</name>
</gene>